<evidence type="ECO:0000256" key="2">
    <source>
        <dbReference type="SAM" id="SignalP"/>
    </source>
</evidence>
<dbReference type="InterPro" id="IPR023614">
    <property type="entry name" value="Porin_dom_sf"/>
</dbReference>
<keyword evidence="1 2" id="KW-0732">Signal</keyword>
<name>A0A545UIH2_9GAMM</name>
<protein>
    <submittedName>
        <fullName evidence="4">Outer membrane beta-barrel protein</fullName>
    </submittedName>
</protein>
<dbReference type="Gene3D" id="2.40.160.10">
    <property type="entry name" value="Porin"/>
    <property type="match status" value="1"/>
</dbReference>
<evidence type="ECO:0000259" key="3">
    <source>
        <dbReference type="Pfam" id="PF13505"/>
    </source>
</evidence>
<organism evidence="4 5">
    <name type="scientific">Aliikangiella coralliicola</name>
    <dbReference type="NCBI Taxonomy" id="2592383"/>
    <lineage>
        <taxon>Bacteria</taxon>
        <taxon>Pseudomonadati</taxon>
        <taxon>Pseudomonadota</taxon>
        <taxon>Gammaproteobacteria</taxon>
        <taxon>Oceanospirillales</taxon>
        <taxon>Pleioneaceae</taxon>
        <taxon>Aliikangiella</taxon>
    </lineage>
</organism>
<reference evidence="4 5" key="1">
    <citation type="submission" date="2019-07" db="EMBL/GenBank/DDBJ databases">
        <title>Draft genome for Aliikangiella sp. M105.</title>
        <authorList>
            <person name="Wang G."/>
        </authorList>
    </citation>
    <scope>NUCLEOTIDE SEQUENCE [LARGE SCALE GENOMIC DNA]</scope>
    <source>
        <strain evidence="4 5">M105</strain>
    </source>
</reference>
<dbReference type="SUPFAM" id="SSF56935">
    <property type="entry name" value="Porins"/>
    <property type="match status" value="1"/>
</dbReference>
<dbReference type="OrthoDB" id="6103681at2"/>
<dbReference type="InterPro" id="IPR027385">
    <property type="entry name" value="Beta-barrel_OMP"/>
</dbReference>
<feature type="domain" description="Outer membrane protein beta-barrel" evidence="3">
    <location>
        <begin position="45"/>
        <end position="166"/>
    </location>
</feature>
<keyword evidence="5" id="KW-1185">Reference proteome</keyword>
<dbReference type="Proteomes" id="UP000315439">
    <property type="component" value="Unassembled WGS sequence"/>
</dbReference>
<dbReference type="Pfam" id="PF13505">
    <property type="entry name" value="OMP_b-brl"/>
    <property type="match status" value="1"/>
</dbReference>
<feature type="signal peptide" evidence="2">
    <location>
        <begin position="1"/>
        <end position="20"/>
    </location>
</feature>
<evidence type="ECO:0000313" key="5">
    <source>
        <dbReference type="Proteomes" id="UP000315439"/>
    </source>
</evidence>
<feature type="chain" id="PRO_5021982041" evidence="2">
    <location>
        <begin position="21"/>
        <end position="193"/>
    </location>
</feature>
<accession>A0A545UIH2</accession>
<proteinExistence type="predicted"/>
<gene>
    <name evidence="4" type="ORF">FLL46_03810</name>
</gene>
<dbReference type="RefSeq" id="WP_142892116.1">
    <property type="nucleotide sequence ID" value="NZ_ML660161.1"/>
</dbReference>
<evidence type="ECO:0000256" key="1">
    <source>
        <dbReference type="ARBA" id="ARBA00022729"/>
    </source>
</evidence>
<evidence type="ECO:0000313" key="4">
    <source>
        <dbReference type="EMBL" id="TQV89266.1"/>
    </source>
</evidence>
<dbReference type="EMBL" id="VIKS01000002">
    <property type="protein sequence ID" value="TQV89266.1"/>
    <property type="molecule type" value="Genomic_DNA"/>
</dbReference>
<comment type="caution">
    <text evidence="4">The sequence shown here is derived from an EMBL/GenBank/DDBJ whole genome shotgun (WGS) entry which is preliminary data.</text>
</comment>
<dbReference type="AlphaFoldDB" id="A0A545UIH2"/>
<sequence>MNKKILIAATLSALSFGANAELPSFNFVEVGTTTQEHDAVGGDLGGFELAGCYEFDQSLYLAGSHVLTSDRGLDLSTSSLGIGYQYGIADSTLLYTQLDWARVVMERDNAGKFDEPGYQLSVGVRSQVADSVELQAAIKHLDAGEVDPTFGDYNPTFVVLGANYQFDNDMAVYAGYENESDSDRYSIGFRYEF</sequence>